<organism evidence="10">
    <name type="scientific">Peptoniphilus harei</name>
    <dbReference type="NCBI Taxonomy" id="54005"/>
    <lineage>
        <taxon>Bacteria</taxon>
        <taxon>Bacillati</taxon>
        <taxon>Bacillota</taxon>
        <taxon>Tissierellia</taxon>
        <taxon>Tissierellales</taxon>
        <taxon>Peptoniphilaceae</taxon>
        <taxon>Peptoniphilus</taxon>
    </lineage>
</organism>
<evidence type="ECO:0000256" key="7">
    <source>
        <dbReference type="SAM" id="MobiDB-lite"/>
    </source>
</evidence>
<proteinExistence type="inferred from homology"/>
<dbReference type="PANTHER" id="PTHR12532">
    <property type="entry name" value="TRANSLATIONAL ACTIVATOR OF CYTOCHROME C OXIDASE 1"/>
    <property type="match status" value="1"/>
</dbReference>
<dbReference type="Pfam" id="PF01709">
    <property type="entry name" value="Transcrip_reg"/>
    <property type="match status" value="1"/>
</dbReference>
<dbReference type="NCBIfam" id="TIGR01033">
    <property type="entry name" value="YebC/PmpR family DNA-binding transcriptional regulator"/>
    <property type="match status" value="1"/>
</dbReference>
<dbReference type="Proteomes" id="UP000070174">
    <property type="component" value="Unassembled WGS sequence"/>
</dbReference>
<keyword evidence="4 6" id="KW-0238">DNA-binding</keyword>
<dbReference type="InterPro" id="IPR048300">
    <property type="entry name" value="TACO1_YebC-like_2nd/3rd_dom"/>
</dbReference>
<dbReference type="Gene3D" id="1.10.10.200">
    <property type="match status" value="1"/>
</dbReference>
<evidence type="ECO:0000313" key="10">
    <source>
        <dbReference type="EMBL" id="KXA29488.1"/>
    </source>
</evidence>
<comment type="similarity">
    <text evidence="1 6">Belongs to the TACO1 family.</text>
</comment>
<feature type="domain" description="TACO1/YebC-like N-terminal" evidence="9">
    <location>
        <begin position="5"/>
        <end position="75"/>
    </location>
</feature>
<feature type="domain" description="TACO1/YebC-like second and third" evidence="8">
    <location>
        <begin position="82"/>
        <end position="237"/>
    </location>
</feature>
<dbReference type="FunFam" id="1.10.10.200:FF:000002">
    <property type="entry name" value="Probable transcriptional regulatory protein CLM62_37755"/>
    <property type="match status" value="1"/>
</dbReference>
<feature type="region of interest" description="Disordered" evidence="7">
    <location>
        <begin position="1"/>
        <end position="22"/>
    </location>
</feature>
<evidence type="ECO:0000256" key="6">
    <source>
        <dbReference type="HAMAP-Rule" id="MF_00693"/>
    </source>
</evidence>
<sequence>MSGHSKWNNIKNKKGKEDARKGKIFTKLARQITVAAKEGGLDPDYNPSLKVAIDKAKAENMPNDNIERAIAKAGGGDNDDNFEEIVYEGYGPGGVAVMVHCLTDNRNRTAPEIRHLFDKFAGNLGQPGCVSFMFDKKGSLGVLKEGLDEDEFTLIAIDAGAEDVVDRGEAYEIITEPEDYHNVRKALEDEGHSFIESDITYIPQTETALDNEDDIKNMEKLIDALEDNDDVTDVFTSWERD</sequence>
<dbReference type="InterPro" id="IPR049083">
    <property type="entry name" value="TACO1_YebC_N"/>
</dbReference>
<dbReference type="NCBIfam" id="NF001030">
    <property type="entry name" value="PRK00110.1"/>
    <property type="match status" value="1"/>
</dbReference>
<dbReference type="PANTHER" id="PTHR12532:SF6">
    <property type="entry name" value="TRANSCRIPTIONAL REGULATORY PROTEIN YEBC-RELATED"/>
    <property type="match status" value="1"/>
</dbReference>
<dbReference type="Pfam" id="PF20772">
    <property type="entry name" value="TACO1_YebC_N"/>
    <property type="match status" value="1"/>
</dbReference>
<keyword evidence="3 6" id="KW-0805">Transcription regulation</keyword>
<evidence type="ECO:0000259" key="9">
    <source>
        <dbReference type="Pfam" id="PF20772"/>
    </source>
</evidence>
<dbReference type="InterPro" id="IPR026564">
    <property type="entry name" value="Transcrip_reg_TACO1-like_dom3"/>
</dbReference>
<dbReference type="EMBL" id="LRQE01000034">
    <property type="protein sequence ID" value="KXA29488.1"/>
    <property type="molecule type" value="Genomic_DNA"/>
</dbReference>
<accession>A0A133PLR0</accession>
<dbReference type="GO" id="GO:0006355">
    <property type="term" value="P:regulation of DNA-templated transcription"/>
    <property type="evidence" value="ECO:0007669"/>
    <property type="project" value="UniProtKB-UniRule"/>
</dbReference>
<dbReference type="GO" id="GO:0003677">
    <property type="term" value="F:DNA binding"/>
    <property type="evidence" value="ECO:0007669"/>
    <property type="project" value="UniProtKB-UniRule"/>
</dbReference>
<reference evidence="10 11" key="1">
    <citation type="submission" date="2016-01" db="EMBL/GenBank/DDBJ databases">
        <authorList>
            <person name="Oliw E.H."/>
        </authorList>
    </citation>
    <scope>NUCLEOTIDE SEQUENCE [LARGE SCALE GENOMIC DNA]</scope>
    <source>
        <strain evidence="10 11">CMW7756A</strain>
    </source>
</reference>
<evidence type="ECO:0000259" key="8">
    <source>
        <dbReference type="Pfam" id="PF01709"/>
    </source>
</evidence>
<dbReference type="InterPro" id="IPR002876">
    <property type="entry name" value="Transcrip_reg_TACO1-like"/>
</dbReference>
<feature type="compositionally biased region" description="Polar residues" evidence="7">
    <location>
        <begin position="1"/>
        <end position="10"/>
    </location>
</feature>
<dbReference type="InterPro" id="IPR017856">
    <property type="entry name" value="Integrase-like_N"/>
</dbReference>
<keyword evidence="5 6" id="KW-0804">Transcription</keyword>
<evidence type="ECO:0000256" key="1">
    <source>
        <dbReference type="ARBA" id="ARBA00008724"/>
    </source>
</evidence>
<evidence type="ECO:0000256" key="4">
    <source>
        <dbReference type="ARBA" id="ARBA00023125"/>
    </source>
</evidence>
<evidence type="ECO:0000256" key="5">
    <source>
        <dbReference type="ARBA" id="ARBA00023163"/>
    </source>
</evidence>
<dbReference type="PATRIC" id="fig|54005.3.peg.1095"/>
<dbReference type="GO" id="GO:0005829">
    <property type="term" value="C:cytosol"/>
    <property type="evidence" value="ECO:0007669"/>
    <property type="project" value="TreeGrafter"/>
</dbReference>
<dbReference type="NCBIfam" id="NF009044">
    <property type="entry name" value="PRK12378.1"/>
    <property type="match status" value="1"/>
</dbReference>
<comment type="caution">
    <text evidence="10">The sequence shown here is derived from an EMBL/GenBank/DDBJ whole genome shotgun (WGS) entry which is preliminary data.</text>
</comment>
<comment type="subcellular location">
    <subcellularLocation>
        <location evidence="6">Cytoplasm</location>
    </subcellularLocation>
</comment>
<dbReference type="InterPro" id="IPR029072">
    <property type="entry name" value="YebC-like"/>
</dbReference>
<evidence type="ECO:0000313" key="11">
    <source>
        <dbReference type="Proteomes" id="UP000070174"/>
    </source>
</evidence>
<evidence type="ECO:0000256" key="2">
    <source>
        <dbReference type="ARBA" id="ARBA00022490"/>
    </source>
</evidence>
<dbReference type="HAMAP" id="MF_00693">
    <property type="entry name" value="Transcrip_reg_TACO1"/>
    <property type="match status" value="1"/>
</dbReference>
<evidence type="ECO:0000256" key="3">
    <source>
        <dbReference type="ARBA" id="ARBA00023015"/>
    </source>
</evidence>
<keyword evidence="2 6" id="KW-0963">Cytoplasm</keyword>
<gene>
    <name evidence="10" type="ORF">HMPREF3229_01112</name>
</gene>
<dbReference type="SUPFAM" id="SSF75625">
    <property type="entry name" value="YebC-like"/>
    <property type="match status" value="1"/>
</dbReference>
<dbReference type="AlphaFoldDB" id="A0A133PLR0"/>
<name>A0A133PLR0_9FIRM</name>
<dbReference type="Gene3D" id="3.30.70.980">
    <property type="match status" value="2"/>
</dbReference>
<dbReference type="RefSeq" id="WP_060800209.1">
    <property type="nucleotide sequence ID" value="NZ_KQ957101.1"/>
</dbReference>
<protein>
    <recommendedName>
        <fullName evidence="6">Probable transcriptional regulatory protein HMPREF3229_01112</fullName>
    </recommendedName>
</protein>